<sequence length="73" mass="8117">MWMLSLFTLFTGLALAAPADMVDGVHVPEDIMRCRPPYAECLRVRSMALFSQSVHADRTRDVLPATKENNVPG</sequence>
<organism evidence="2 3">
    <name type="scientific">Penicillium capsulatum</name>
    <dbReference type="NCBI Taxonomy" id="69766"/>
    <lineage>
        <taxon>Eukaryota</taxon>
        <taxon>Fungi</taxon>
        <taxon>Dikarya</taxon>
        <taxon>Ascomycota</taxon>
        <taxon>Pezizomycotina</taxon>
        <taxon>Eurotiomycetes</taxon>
        <taxon>Eurotiomycetidae</taxon>
        <taxon>Eurotiales</taxon>
        <taxon>Aspergillaceae</taxon>
        <taxon>Penicillium</taxon>
    </lineage>
</organism>
<feature type="signal peptide" evidence="1">
    <location>
        <begin position="1"/>
        <end position="16"/>
    </location>
</feature>
<feature type="chain" id="PRO_5040943566" evidence="1">
    <location>
        <begin position="17"/>
        <end position="73"/>
    </location>
</feature>
<dbReference type="Proteomes" id="UP001146351">
    <property type="component" value="Unassembled WGS sequence"/>
</dbReference>
<keyword evidence="1" id="KW-0732">Signal</keyword>
<reference evidence="2" key="2">
    <citation type="journal article" date="2023" name="IMA Fungus">
        <title>Comparative genomic study of the Penicillium genus elucidates a diverse pangenome and 15 lateral gene transfer events.</title>
        <authorList>
            <person name="Petersen C."/>
            <person name="Sorensen T."/>
            <person name="Nielsen M.R."/>
            <person name="Sondergaard T.E."/>
            <person name="Sorensen J.L."/>
            <person name="Fitzpatrick D.A."/>
            <person name="Frisvad J.C."/>
            <person name="Nielsen K.L."/>
        </authorList>
    </citation>
    <scope>NUCLEOTIDE SEQUENCE</scope>
    <source>
        <strain evidence="2">IBT 21917</strain>
    </source>
</reference>
<dbReference type="AlphaFoldDB" id="A0A9W9IR94"/>
<evidence type="ECO:0000256" key="1">
    <source>
        <dbReference type="SAM" id="SignalP"/>
    </source>
</evidence>
<protein>
    <submittedName>
        <fullName evidence="2">Uncharacterized protein</fullName>
    </submittedName>
</protein>
<proteinExistence type="predicted"/>
<gene>
    <name evidence="2" type="ORF">N7492_000153</name>
</gene>
<comment type="caution">
    <text evidence="2">The sequence shown here is derived from an EMBL/GenBank/DDBJ whole genome shotgun (WGS) entry which is preliminary data.</text>
</comment>
<keyword evidence="3" id="KW-1185">Reference proteome</keyword>
<evidence type="ECO:0000313" key="3">
    <source>
        <dbReference type="Proteomes" id="UP001146351"/>
    </source>
</evidence>
<evidence type="ECO:0000313" key="2">
    <source>
        <dbReference type="EMBL" id="KAJ5182537.1"/>
    </source>
</evidence>
<reference evidence="2" key="1">
    <citation type="submission" date="2022-11" db="EMBL/GenBank/DDBJ databases">
        <authorList>
            <person name="Petersen C."/>
        </authorList>
    </citation>
    <scope>NUCLEOTIDE SEQUENCE</scope>
    <source>
        <strain evidence="2">IBT 21917</strain>
    </source>
</reference>
<dbReference type="EMBL" id="JAPQKO010000001">
    <property type="protein sequence ID" value="KAJ5182537.1"/>
    <property type="molecule type" value="Genomic_DNA"/>
</dbReference>
<accession>A0A9W9IR94</accession>
<name>A0A9W9IR94_9EURO</name>